<dbReference type="Proteomes" id="UP000530424">
    <property type="component" value="Unassembled WGS sequence"/>
</dbReference>
<dbReference type="Pfam" id="PF01965">
    <property type="entry name" value="DJ-1_PfpI"/>
    <property type="match status" value="1"/>
</dbReference>
<dbReference type="AlphaFoldDB" id="A0A853C7G0"/>
<feature type="domain" description="HTH araC/xylS-type" evidence="4">
    <location>
        <begin position="222"/>
        <end position="320"/>
    </location>
</feature>
<sequence>MAVGTVAAVVVESSNIHPWDMFEFGIVNAVFGIPAPELVDPWYDLRWCSIDVPRPDNGFGLTTPYGLDDIAGADTVIVPSVPESWLTRTDDPAPELTAALREAHGRGARMVSLCTGVFALAAAGLLDGKRATGHWWHTDDLKRRFPQVEVDPTVLYVDEGDVLTSAGLTAGMDLCLHLVRSDLGPLAANHLARRLVTPAHRTGGQAQFVDLSVPRSDDASIEPVLQWARENLSEPITVDSLAQRAHLSPRTLFRRVQQATGMAPMQWLLNQRIAFAQLLLETTYLSVERIADRSGMGTGANLRRHFQQVVGVTPTDYRRAFPCPGAAEVDAMPSAG</sequence>
<keyword evidence="3" id="KW-0804">Transcription</keyword>
<dbReference type="EMBL" id="JACCFP010000001">
    <property type="protein sequence ID" value="NYJ02946.1"/>
    <property type="molecule type" value="Genomic_DNA"/>
</dbReference>
<dbReference type="SUPFAM" id="SSF46689">
    <property type="entry name" value="Homeodomain-like"/>
    <property type="match status" value="2"/>
</dbReference>
<protein>
    <submittedName>
        <fullName evidence="5">Transcriptional regulator GlxA family with amidase domain</fullName>
    </submittedName>
</protein>
<comment type="caution">
    <text evidence="5">The sequence shown here is derived from an EMBL/GenBank/DDBJ whole genome shotgun (WGS) entry which is preliminary data.</text>
</comment>
<dbReference type="PROSITE" id="PS00041">
    <property type="entry name" value="HTH_ARAC_FAMILY_1"/>
    <property type="match status" value="1"/>
</dbReference>
<dbReference type="InterPro" id="IPR052158">
    <property type="entry name" value="INH-QAR"/>
</dbReference>
<dbReference type="InterPro" id="IPR029062">
    <property type="entry name" value="Class_I_gatase-like"/>
</dbReference>
<dbReference type="Gene3D" id="1.10.10.60">
    <property type="entry name" value="Homeodomain-like"/>
    <property type="match status" value="1"/>
</dbReference>
<keyword evidence="2" id="KW-0238">DNA-binding</keyword>
<organism evidence="5 6">
    <name type="scientific">Nocardioides thalensis</name>
    <dbReference type="NCBI Taxonomy" id="1914755"/>
    <lineage>
        <taxon>Bacteria</taxon>
        <taxon>Bacillati</taxon>
        <taxon>Actinomycetota</taxon>
        <taxon>Actinomycetes</taxon>
        <taxon>Propionibacteriales</taxon>
        <taxon>Nocardioidaceae</taxon>
        <taxon>Nocardioides</taxon>
    </lineage>
</organism>
<dbReference type="PANTHER" id="PTHR43130:SF3">
    <property type="entry name" value="HTH-TYPE TRANSCRIPTIONAL REGULATOR RV1931C"/>
    <property type="match status" value="1"/>
</dbReference>
<dbReference type="SUPFAM" id="SSF52317">
    <property type="entry name" value="Class I glutamine amidotransferase-like"/>
    <property type="match status" value="1"/>
</dbReference>
<dbReference type="InterPro" id="IPR018062">
    <property type="entry name" value="HTH_AraC-typ_CS"/>
</dbReference>
<dbReference type="PANTHER" id="PTHR43130">
    <property type="entry name" value="ARAC-FAMILY TRANSCRIPTIONAL REGULATOR"/>
    <property type="match status" value="1"/>
</dbReference>
<evidence type="ECO:0000259" key="4">
    <source>
        <dbReference type="PROSITE" id="PS01124"/>
    </source>
</evidence>
<evidence type="ECO:0000313" key="6">
    <source>
        <dbReference type="Proteomes" id="UP000530424"/>
    </source>
</evidence>
<dbReference type="InterPro" id="IPR002818">
    <property type="entry name" value="DJ-1/PfpI"/>
</dbReference>
<dbReference type="InterPro" id="IPR009057">
    <property type="entry name" value="Homeodomain-like_sf"/>
</dbReference>
<evidence type="ECO:0000256" key="1">
    <source>
        <dbReference type="ARBA" id="ARBA00023015"/>
    </source>
</evidence>
<gene>
    <name evidence="5" type="ORF">HNR19_003644</name>
</gene>
<dbReference type="Gene3D" id="3.40.50.880">
    <property type="match status" value="1"/>
</dbReference>
<dbReference type="Pfam" id="PF12833">
    <property type="entry name" value="HTH_18"/>
    <property type="match status" value="1"/>
</dbReference>
<keyword evidence="1" id="KW-0805">Transcription regulation</keyword>
<reference evidence="5 6" key="1">
    <citation type="submission" date="2020-07" db="EMBL/GenBank/DDBJ databases">
        <title>Sequencing the genomes of 1000 actinobacteria strains.</title>
        <authorList>
            <person name="Klenk H.-P."/>
        </authorList>
    </citation>
    <scope>NUCLEOTIDE SEQUENCE [LARGE SCALE GENOMIC DNA]</scope>
    <source>
        <strain evidence="5 6">DSM 103833</strain>
    </source>
</reference>
<dbReference type="GO" id="GO:0043565">
    <property type="term" value="F:sequence-specific DNA binding"/>
    <property type="evidence" value="ECO:0007669"/>
    <property type="project" value="InterPro"/>
</dbReference>
<dbReference type="CDD" id="cd03137">
    <property type="entry name" value="GATase1_AraC_1"/>
    <property type="match status" value="1"/>
</dbReference>
<accession>A0A853C7G0</accession>
<dbReference type="RefSeq" id="WP_179669249.1">
    <property type="nucleotide sequence ID" value="NZ_JACCFP010000001.1"/>
</dbReference>
<dbReference type="InterPro" id="IPR018060">
    <property type="entry name" value="HTH_AraC"/>
</dbReference>
<dbReference type="SMART" id="SM00342">
    <property type="entry name" value="HTH_ARAC"/>
    <property type="match status" value="1"/>
</dbReference>
<evidence type="ECO:0000313" key="5">
    <source>
        <dbReference type="EMBL" id="NYJ02946.1"/>
    </source>
</evidence>
<dbReference type="PROSITE" id="PS01124">
    <property type="entry name" value="HTH_ARAC_FAMILY_2"/>
    <property type="match status" value="1"/>
</dbReference>
<keyword evidence="6" id="KW-1185">Reference proteome</keyword>
<evidence type="ECO:0000256" key="2">
    <source>
        <dbReference type="ARBA" id="ARBA00023125"/>
    </source>
</evidence>
<proteinExistence type="predicted"/>
<evidence type="ECO:0000256" key="3">
    <source>
        <dbReference type="ARBA" id="ARBA00023163"/>
    </source>
</evidence>
<name>A0A853C7G0_9ACTN</name>
<dbReference type="GO" id="GO:0003700">
    <property type="term" value="F:DNA-binding transcription factor activity"/>
    <property type="evidence" value="ECO:0007669"/>
    <property type="project" value="InterPro"/>
</dbReference>